<dbReference type="PANTHER" id="PTHR36503:SF3">
    <property type="entry name" value="BLR0126 PROTEIN"/>
    <property type="match status" value="1"/>
</dbReference>
<sequence>MLKMTAAGLFVTDMEKMVSFYRDVMGMDTDWDASPNAELSSGDMRLIMFGRNDFEDMTSRTYSYPAGMNGTVELAFDVPVFEDVDTEFKRVVEAGAKPVLSPVTEPWGQRTSYVADPEGNLIEIGSFGRQGPES</sequence>
<keyword evidence="3" id="KW-1185">Reference proteome</keyword>
<dbReference type="KEGG" id="arf:AR1Y2_0857"/>
<evidence type="ECO:0000313" key="2">
    <source>
        <dbReference type="EMBL" id="QCP34311.1"/>
    </source>
</evidence>
<dbReference type="PROSITE" id="PS51819">
    <property type="entry name" value="VOC"/>
    <property type="match status" value="1"/>
</dbReference>
<dbReference type="SUPFAM" id="SSF54593">
    <property type="entry name" value="Glyoxalase/Bleomycin resistance protein/Dihydroxybiphenyl dioxygenase"/>
    <property type="match status" value="1"/>
</dbReference>
<dbReference type="AlphaFoldDB" id="A0A4P8ICD4"/>
<dbReference type="InterPro" id="IPR037523">
    <property type="entry name" value="VOC_core"/>
</dbReference>
<dbReference type="InterPro" id="IPR029068">
    <property type="entry name" value="Glyas_Bleomycin-R_OHBP_Dase"/>
</dbReference>
<dbReference type="InterPro" id="IPR004360">
    <property type="entry name" value="Glyas_Fos-R_dOase_dom"/>
</dbReference>
<protein>
    <submittedName>
        <fullName evidence="2">Lactoylglutathione lyase and related lyase</fullName>
    </submittedName>
</protein>
<reference evidence="2 3" key="1">
    <citation type="submission" date="2019-05" db="EMBL/GenBank/DDBJ databases">
        <title>Complete genome sequencing of Anaerostipes rhamnosivorans.</title>
        <authorList>
            <person name="Bui T.P.N."/>
            <person name="de Vos W.M."/>
        </authorList>
    </citation>
    <scope>NUCLEOTIDE SEQUENCE [LARGE SCALE GENOMIC DNA]</scope>
    <source>
        <strain evidence="2 3">1y2</strain>
    </source>
</reference>
<proteinExistence type="predicted"/>
<dbReference type="PANTHER" id="PTHR36503">
    <property type="entry name" value="BLR2520 PROTEIN"/>
    <property type="match status" value="1"/>
</dbReference>
<evidence type="ECO:0000259" key="1">
    <source>
        <dbReference type="PROSITE" id="PS51819"/>
    </source>
</evidence>
<dbReference type="EMBL" id="CP040058">
    <property type="protein sequence ID" value="QCP34311.1"/>
    <property type="molecule type" value="Genomic_DNA"/>
</dbReference>
<dbReference type="GO" id="GO:0016829">
    <property type="term" value="F:lyase activity"/>
    <property type="evidence" value="ECO:0007669"/>
    <property type="project" value="UniProtKB-KW"/>
</dbReference>
<dbReference type="Proteomes" id="UP000298653">
    <property type="component" value="Chromosome"/>
</dbReference>
<name>A0A4P8ICD4_9FIRM</name>
<dbReference type="RefSeq" id="WP_137327874.1">
    <property type="nucleotide sequence ID" value="NZ_CP040058.1"/>
</dbReference>
<dbReference type="Pfam" id="PF00903">
    <property type="entry name" value="Glyoxalase"/>
    <property type="match status" value="1"/>
</dbReference>
<accession>A0A4P8ICD4</accession>
<keyword evidence="2" id="KW-0456">Lyase</keyword>
<feature type="domain" description="VOC" evidence="1">
    <location>
        <begin position="3"/>
        <end position="127"/>
    </location>
</feature>
<evidence type="ECO:0000313" key="3">
    <source>
        <dbReference type="Proteomes" id="UP000298653"/>
    </source>
</evidence>
<dbReference type="Gene3D" id="3.10.180.10">
    <property type="entry name" value="2,3-Dihydroxybiphenyl 1,2-Dioxygenase, domain 1"/>
    <property type="match status" value="1"/>
</dbReference>
<dbReference type="OrthoDB" id="9815599at2"/>
<gene>
    <name evidence="2" type="ORF">AR1Y2_0857</name>
</gene>
<organism evidence="2 3">
    <name type="scientific">Anaerostipes rhamnosivorans</name>
    <dbReference type="NCBI Taxonomy" id="1229621"/>
    <lineage>
        <taxon>Bacteria</taxon>
        <taxon>Bacillati</taxon>
        <taxon>Bacillota</taxon>
        <taxon>Clostridia</taxon>
        <taxon>Lachnospirales</taxon>
        <taxon>Lachnospiraceae</taxon>
        <taxon>Anaerostipes</taxon>
    </lineage>
</organism>